<gene>
    <name evidence="8" type="ORF">CCH79_00002306</name>
</gene>
<dbReference type="SUPFAM" id="SSF49899">
    <property type="entry name" value="Concanavalin A-like lectins/glucanases"/>
    <property type="match status" value="1"/>
</dbReference>
<organism evidence="8 9">
    <name type="scientific">Gambusia affinis</name>
    <name type="common">Western mosquitofish</name>
    <name type="synonym">Heterandria affinis</name>
    <dbReference type="NCBI Taxonomy" id="33528"/>
    <lineage>
        <taxon>Eukaryota</taxon>
        <taxon>Metazoa</taxon>
        <taxon>Chordata</taxon>
        <taxon>Craniata</taxon>
        <taxon>Vertebrata</taxon>
        <taxon>Euteleostomi</taxon>
        <taxon>Actinopterygii</taxon>
        <taxon>Neopterygii</taxon>
        <taxon>Teleostei</taxon>
        <taxon>Neoteleostei</taxon>
        <taxon>Acanthomorphata</taxon>
        <taxon>Ovalentaria</taxon>
        <taxon>Atherinomorphae</taxon>
        <taxon>Cyprinodontiformes</taxon>
        <taxon>Poeciliidae</taxon>
        <taxon>Poeciliinae</taxon>
        <taxon>Gambusia</taxon>
    </lineage>
</organism>
<dbReference type="SUPFAM" id="SSF57850">
    <property type="entry name" value="RING/U-box"/>
    <property type="match status" value="1"/>
</dbReference>
<feature type="domain" description="B box-type" evidence="6">
    <location>
        <begin position="132"/>
        <end position="173"/>
    </location>
</feature>
<dbReference type="InterPro" id="IPR003877">
    <property type="entry name" value="SPRY_dom"/>
</dbReference>
<reference evidence="8 9" key="1">
    <citation type="journal article" date="2018" name="G3 (Bethesda)">
        <title>A High-Quality Reference Genome for the Invasive Mosquitofish Gambusia affinis Using a Chicago Library.</title>
        <authorList>
            <person name="Hoffberg S.L."/>
            <person name="Troendle N.J."/>
            <person name="Glenn T.C."/>
            <person name="Mahmud O."/>
            <person name="Louha S."/>
            <person name="Chalopin D."/>
            <person name="Bennetzen J.L."/>
            <person name="Mauricio R."/>
        </authorList>
    </citation>
    <scope>NUCLEOTIDE SEQUENCE [LARGE SCALE GENOMIC DNA]</scope>
    <source>
        <strain evidence="8">NE01/NJP1002.9</strain>
        <tissue evidence="8">Muscle</tissue>
    </source>
</reference>
<keyword evidence="9" id="KW-1185">Reference proteome</keyword>
<dbReference type="AlphaFoldDB" id="A0A315VJ60"/>
<dbReference type="SUPFAM" id="SSF57845">
    <property type="entry name" value="B-box zinc-binding domain"/>
    <property type="match status" value="1"/>
</dbReference>
<dbReference type="PROSITE" id="PS51257">
    <property type="entry name" value="PROKAR_LIPOPROTEIN"/>
    <property type="match status" value="1"/>
</dbReference>
<dbReference type="STRING" id="33528.ENSGAFP00000028836"/>
<evidence type="ECO:0000313" key="9">
    <source>
        <dbReference type="Proteomes" id="UP000250572"/>
    </source>
</evidence>
<dbReference type="PROSITE" id="PS50089">
    <property type="entry name" value="ZF_RING_2"/>
    <property type="match status" value="1"/>
</dbReference>
<dbReference type="PROSITE" id="PS50188">
    <property type="entry name" value="B302_SPRY"/>
    <property type="match status" value="1"/>
</dbReference>
<dbReference type="SMART" id="SM00449">
    <property type="entry name" value="SPRY"/>
    <property type="match status" value="1"/>
</dbReference>
<dbReference type="SMART" id="SM00184">
    <property type="entry name" value="RING"/>
    <property type="match status" value="1"/>
</dbReference>
<evidence type="ECO:0000259" key="5">
    <source>
        <dbReference type="PROSITE" id="PS50089"/>
    </source>
</evidence>
<comment type="caution">
    <text evidence="8">The sequence shown here is derived from an EMBL/GenBank/DDBJ whole genome shotgun (WGS) entry which is preliminary data.</text>
</comment>
<proteinExistence type="predicted"/>
<dbReference type="PROSITE" id="PS50119">
    <property type="entry name" value="ZF_BBOX"/>
    <property type="match status" value="1"/>
</dbReference>
<dbReference type="CDD" id="cd13733">
    <property type="entry name" value="SPRY_PRY_C-I_1"/>
    <property type="match status" value="1"/>
</dbReference>
<dbReference type="Gene3D" id="3.30.40.10">
    <property type="entry name" value="Zinc/RING finger domain, C3HC4 (zinc finger)"/>
    <property type="match status" value="1"/>
</dbReference>
<dbReference type="InterPro" id="IPR000315">
    <property type="entry name" value="Znf_B-box"/>
</dbReference>
<feature type="domain" description="B30.2/SPRY" evidence="7">
    <location>
        <begin position="321"/>
        <end position="512"/>
    </location>
</feature>
<dbReference type="Gene3D" id="2.60.120.920">
    <property type="match status" value="1"/>
</dbReference>
<dbReference type="PANTHER" id="PTHR24103">
    <property type="entry name" value="E3 UBIQUITIN-PROTEIN LIGASE TRIM"/>
    <property type="match status" value="1"/>
</dbReference>
<evidence type="ECO:0000313" key="8">
    <source>
        <dbReference type="EMBL" id="PWA23183.1"/>
    </source>
</evidence>
<dbReference type="Proteomes" id="UP000250572">
    <property type="component" value="Unassembled WGS sequence"/>
</dbReference>
<sequence>MTQHKDPAHLLSSPSLTSCKISGVLTNCRCWLVNMATAGATGDDLKKELTCAICLDFFKDPVILKCGHNFCRFCICMHWDENGGDYGYQCPQCRTVFNKRSFTKNYLVQNLVSKLDDLEHLGTPSAPSKSMKPDGKCQQHGEELKLYCQTDKRPICVVCRESRAHRHHQVAPVPEVVNDMKMELKVRLMELNWQKSQYAKIKTTDERTKNDVRLKKQRLKEKIEADVGALVQFLLDERDSLLESLDAEEAASLAVIDDNLEFVESEAADVDKLIADIHNHIGGKTNFESLSGTFNKAMHRKSFTSLEPVSCTTEFTDFSGPFQLIMWKKMMHVLHTMPQNLTLDPDTAHANLLISDFDTKVEEGRVRSQEPDLPGRFNRFCGVLATAQYASGQHYWEVDVRDKGVWYLGVTTECSNRKGFVNLTPSAGYWSLCLQDRLYANVEDGRIPLADYWNSPRVGVYLDYDNGRLSFYDAVTMKRLYMFDTCFEEPVYPFFSPGKNDVGSRLQICHYY</sequence>
<dbReference type="PROSITE" id="PS00518">
    <property type="entry name" value="ZF_RING_1"/>
    <property type="match status" value="1"/>
</dbReference>
<dbReference type="Pfam" id="PF00643">
    <property type="entry name" value="zf-B_box"/>
    <property type="match status" value="1"/>
</dbReference>
<evidence type="ECO:0000256" key="1">
    <source>
        <dbReference type="ARBA" id="ARBA00022723"/>
    </source>
</evidence>
<keyword evidence="2 4" id="KW-0863">Zinc-finger</keyword>
<keyword evidence="1" id="KW-0479">Metal-binding</keyword>
<keyword evidence="3" id="KW-0862">Zinc</keyword>
<name>A0A315VJ60_GAMAF</name>
<dbReference type="Pfam" id="PF15227">
    <property type="entry name" value="zf-C3HC4_4"/>
    <property type="match status" value="1"/>
</dbReference>
<dbReference type="InterPro" id="IPR050143">
    <property type="entry name" value="TRIM/RBCC"/>
</dbReference>
<evidence type="ECO:0000259" key="7">
    <source>
        <dbReference type="PROSITE" id="PS50188"/>
    </source>
</evidence>
<dbReference type="Pfam" id="PF00622">
    <property type="entry name" value="SPRY"/>
    <property type="match status" value="1"/>
</dbReference>
<evidence type="ECO:0000256" key="4">
    <source>
        <dbReference type="PROSITE-ProRule" id="PRU00024"/>
    </source>
</evidence>
<dbReference type="InterPro" id="IPR001870">
    <property type="entry name" value="B30.2/SPRY"/>
</dbReference>
<dbReference type="InterPro" id="IPR006574">
    <property type="entry name" value="PRY"/>
</dbReference>
<dbReference type="PRINTS" id="PR01407">
    <property type="entry name" value="BUTYPHLNCDUF"/>
</dbReference>
<dbReference type="InterPro" id="IPR013083">
    <property type="entry name" value="Znf_RING/FYVE/PHD"/>
</dbReference>
<dbReference type="InterPro" id="IPR043136">
    <property type="entry name" value="B30.2/SPRY_sf"/>
</dbReference>
<dbReference type="OMA" id="VIHCKPF"/>
<dbReference type="Pfam" id="PF13765">
    <property type="entry name" value="PRY"/>
    <property type="match status" value="1"/>
</dbReference>
<evidence type="ECO:0000256" key="3">
    <source>
        <dbReference type="ARBA" id="ARBA00022833"/>
    </source>
</evidence>
<dbReference type="InterPro" id="IPR003879">
    <property type="entry name" value="Butyrophylin_SPRY"/>
</dbReference>
<dbReference type="InterPro" id="IPR017907">
    <property type="entry name" value="Znf_RING_CS"/>
</dbReference>
<feature type="domain" description="RING-type" evidence="5">
    <location>
        <begin position="51"/>
        <end position="94"/>
    </location>
</feature>
<evidence type="ECO:0000259" key="6">
    <source>
        <dbReference type="PROSITE" id="PS50119"/>
    </source>
</evidence>
<dbReference type="CDD" id="cd19762">
    <property type="entry name" value="Bbox2_TRIM7-like"/>
    <property type="match status" value="1"/>
</dbReference>
<dbReference type="EMBL" id="NHOQ01001678">
    <property type="protein sequence ID" value="PWA23183.1"/>
    <property type="molecule type" value="Genomic_DNA"/>
</dbReference>
<accession>A0A315VJ60</accession>
<dbReference type="SMART" id="SM00336">
    <property type="entry name" value="BBOX"/>
    <property type="match status" value="1"/>
</dbReference>
<dbReference type="InterPro" id="IPR001841">
    <property type="entry name" value="Znf_RING"/>
</dbReference>
<dbReference type="InterPro" id="IPR013320">
    <property type="entry name" value="ConA-like_dom_sf"/>
</dbReference>
<protein>
    <submittedName>
        <fullName evidence="8">Uncharacterized protein</fullName>
    </submittedName>
</protein>
<dbReference type="Gene3D" id="3.30.160.60">
    <property type="entry name" value="Classic Zinc Finger"/>
    <property type="match status" value="1"/>
</dbReference>
<dbReference type="SMART" id="SM00589">
    <property type="entry name" value="PRY"/>
    <property type="match status" value="1"/>
</dbReference>
<evidence type="ECO:0000256" key="2">
    <source>
        <dbReference type="ARBA" id="ARBA00022771"/>
    </source>
</evidence>
<dbReference type="GO" id="GO:0008270">
    <property type="term" value="F:zinc ion binding"/>
    <property type="evidence" value="ECO:0007669"/>
    <property type="project" value="UniProtKB-KW"/>
</dbReference>